<name>A0ABR4QNH5_9CEST</name>
<dbReference type="Proteomes" id="UP001651158">
    <property type="component" value="Unassembled WGS sequence"/>
</dbReference>
<accession>A0ABR4QNH5</accession>
<gene>
    <name evidence="1" type="ORF">TcWFU_000861</name>
</gene>
<sequence length="119" mass="13279">MFTSRRADLEAIIADPTAFVTGHVRKPNNHSPSPPHLNVDNHPRGSVEYVSSRCEKASACTAYTTRIAKLQNSHQQHYRGRRTHCLFVNSHPIHCARSNVQASRLTTPAMSQPAGTRHE</sequence>
<dbReference type="EMBL" id="JAKROA010000001">
    <property type="protein sequence ID" value="KAL5111259.1"/>
    <property type="molecule type" value="Genomic_DNA"/>
</dbReference>
<comment type="caution">
    <text evidence="1">The sequence shown here is derived from an EMBL/GenBank/DDBJ whole genome shotgun (WGS) entry which is preliminary data.</text>
</comment>
<keyword evidence="2" id="KW-1185">Reference proteome</keyword>
<evidence type="ECO:0000313" key="2">
    <source>
        <dbReference type="Proteomes" id="UP001651158"/>
    </source>
</evidence>
<proteinExistence type="predicted"/>
<organism evidence="1 2">
    <name type="scientific">Taenia crassiceps</name>
    <dbReference type="NCBI Taxonomy" id="6207"/>
    <lineage>
        <taxon>Eukaryota</taxon>
        <taxon>Metazoa</taxon>
        <taxon>Spiralia</taxon>
        <taxon>Lophotrochozoa</taxon>
        <taxon>Platyhelminthes</taxon>
        <taxon>Cestoda</taxon>
        <taxon>Eucestoda</taxon>
        <taxon>Cyclophyllidea</taxon>
        <taxon>Taeniidae</taxon>
        <taxon>Taenia</taxon>
    </lineage>
</organism>
<evidence type="ECO:0000313" key="1">
    <source>
        <dbReference type="EMBL" id="KAL5111259.1"/>
    </source>
</evidence>
<reference evidence="1 2" key="1">
    <citation type="journal article" date="2022" name="Front. Cell. Infect. Microbiol.">
        <title>The Genomes of Two Strains of Taenia crassiceps the Animal Model for the Study of Human Cysticercosis.</title>
        <authorList>
            <person name="Bobes R.J."/>
            <person name="Estrada K."/>
            <person name="Rios-Valencia D.G."/>
            <person name="Calderon-Gallegos A."/>
            <person name="de la Torre P."/>
            <person name="Carrero J.C."/>
            <person name="Sanchez-Flores A."/>
            <person name="Laclette J.P."/>
        </authorList>
    </citation>
    <scope>NUCLEOTIDE SEQUENCE [LARGE SCALE GENOMIC DNA]</scope>
    <source>
        <strain evidence="1">WFUcys</strain>
    </source>
</reference>
<protein>
    <submittedName>
        <fullName evidence="1">Uncharacterized protein</fullName>
    </submittedName>
</protein>